<gene>
    <name evidence="1" type="ORF">CAC42_4299</name>
</gene>
<dbReference type="EMBL" id="NKHZ01000068">
    <property type="protein sequence ID" value="PNS15847.1"/>
    <property type="molecule type" value="Genomic_DNA"/>
</dbReference>
<accession>A0A2K1QL22</accession>
<reference evidence="1 2" key="1">
    <citation type="submission" date="2017-06" db="EMBL/GenBank/DDBJ databases">
        <title>Draft genome sequence of a variant of Elsinoe murrayae.</title>
        <authorList>
            <person name="Cheng Q."/>
        </authorList>
    </citation>
    <scope>NUCLEOTIDE SEQUENCE [LARGE SCALE GENOMIC DNA]</scope>
    <source>
        <strain evidence="1 2">CQ-2017a</strain>
    </source>
</reference>
<keyword evidence="2" id="KW-1185">Reference proteome</keyword>
<comment type="caution">
    <text evidence="1">The sequence shown here is derived from an EMBL/GenBank/DDBJ whole genome shotgun (WGS) entry which is preliminary data.</text>
</comment>
<evidence type="ECO:0000313" key="1">
    <source>
        <dbReference type="EMBL" id="PNS15847.1"/>
    </source>
</evidence>
<evidence type="ECO:0000313" key="2">
    <source>
        <dbReference type="Proteomes" id="UP000243797"/>
    </source>
</evidence>
<name>A0A2K1QL22_9PEZI</name>
<proteinExistence type="predicted"/>
<organism evidence="1 2">
    <name type="scientific">Sphaceloma murrayae</name>
    <dbReference type="NCBI Taxonomy" id="2082308"/>
    <lineage>
        <taxon>Eukaryota</taxon>
        <taxon>Fungi</taxon>
        <taxon>Dikarya</taxon>
        <taxon>Ascomycota</taxon>
        <taxon>Pezizomycotina</taxon>
        <taxon>Dothideomycetes</taxon>
        <taxon>Dothideomycetidae</taxon>
        <taxon>Myriangiales</taxon>
        <taxon>Elsinoaceae</taxon>
        <taxon>Sphaceloma</taxon>
    </lineage>
</organism>
<protein>
    <submittedName>
        <fullName evidence="1">Uncharacterized protein</fullName>
    </submittedName>
</protein>
<dbReference type="AlphaFoldDB" id="A0A2K1QL22"/>
<dbReference type="Proteomes" id="UP000243797">
    <property type="component" value="Unassembled WGS sequence"/>
</dbReference>
<dbReference type="InParanoid" id="A0A2K1QL22"/>
<sequence length="235" mass="25306">MSMHQQNYRLPPPMRLRRTGKWYAYKPGLDVVLPSHTLHFSEGSKPALHNGRGDSAPVLAMIRPHMLSDSELGLADQSSTSGGQMAWNTLQTSLTKGCTRFTVPGRKGGRGMVWQRRPGDGGDLQLKDETTGRMLAFFRLWAFAGKDRGRFEWFEELTFDEEIAAIMILLSIYVKEAERWKKVRRHRRGAHSRDGGFFVFADGGGGGGWGASDGGGGCGDGGGGGGDGGGGGGGC</sequence>